<dbReference type="Proteomes" id="UP000288805">
    <property type="component" value="Unassembled WGS sequence"/>
</dbReference>
<evidence type="ECO:0000313" key="2">
    <source>
        <dbReference type="Proteomes" id="UP000288805"/>
    </source>
</evidence>
<reference evidence="1 2" key="1">
    <citation type="journal article" date="2018" name="PLoS Genet.">
        <title>Population sequencing reveals clonal diversity and ancestral inbreeding in the grapevine cultivar Chardonnay.</title>
        <authorList>
            <person name="Roach M.J."/>
            <person name="Johnson D.L."/>
            <person name="Bohlmann J."/>
            <person name="van Vuuren H.J."/>
            <person name="Jones S.J."/>
            <person name="Pretorius I.S."/>
            <person name="Schmidt S.A."/>
            <person name="Borneman A.R."/>
        </authorList>
    </citation>
    <scope>NUCLEOTIDE SEQUENCE [LARGE SCALE GENOMIC DNA]</scope>
    <source>
        <strain evidence="2">cv. Chardonnay</strain>
        <tissue evidence="1">Leaf</tissue>
    </source>
</reference>
<sequence>MGMSLVDCKSGLVGWEVANTSKKGFTEVLGAMVTREVLQEVECLKGWFFPIVGASIVTWRKQQDSWVSSFLYVASVGALGTAEDDLVDGRLVEFSANKGKEVVVRGRLGETVRRRGHANRRFEEEILTLLNKIKKRKGREGQASRANDNNKRMVLKSFIRLQRVDLVYLQETKIQKVLVGLVQGLGKDKFLKWGELKAKGAICKVELGAIKGLGVTHGALEVILALFHFPRERTSRLSMAMEKIFERGGKAILAEYCKNILPRPM</sequence>
<organism evidence="1 2">
    <name type="scientific">Vitis vinifera</name>
    <name type="common">Grape</name>
    <dbReference type="NCBI Taxonomy" id="29760"/>
    <lineage>
        <taxon>Eukaryota</taxon>
        <taxon>Viridiplantae</taxon>
        <taxon>Streptophyta</taxon>
        <taxon>Embryophyta</taxon>
        <taxon>Tracheophyta</taxon>
        <taxon>Spermatophyta</taxon>
        <taxon>Magnoliopsida</taxon>
        <taxon>eudicotyledons</taxon>
        <taxon>Gunneridae</taxon>
        <taxon>Pentapetalae</taxon>
        <taxon>rosids</taxon>
        <taxon>Vitales</taxon>
        <taxon>Vitaceae</taxon>
        <taxon>Viteae</taxon>
        <taxon>Vitis</taxon>
    </lineage>
</organism>
<name>A0A438CWC1_VITVI</name>
<proteinExistence type="predicted"/>
<evidence type="ECO:0000313" key="1">
    <source>
        <dbReference type="EMBL" id="RVW27504.1"/>
    </source>
</evidence>
<accession>A0A438CWC1</accession>
<comment type="caution">
    <text evidence="1">The sequence shown here is derived from an EMBL/GenBank/DDBJ whole genome shotgun (WGS) entry which is preliminary data.</text>
</comment>
<dbReference type="EMBL" id="QGNW01001950">
    <property type="protein sequence ID" value="RVW27504.1"/>
    <property type="molecule type" value="Genomic_DNA"/>
</dbReference>
<gene>
    <name evidence="1" type="ORF">CK203_092038</name>
</gene>
<protein>
    <submittedName>
        <fullName evidence="1">Uncharacterized protein</fullName>
    </submittedName>
</protein>
<dbReference type="AlphaFoldDB" id="A0A438CWC1"/>